<accession>A0ABS0T443</accession>
<gene>
    <name evidence="1" type="ORF">I4Q42_18510</name>
</gene>
<organism evidence="1 2">
    <name type="scientific">Caulobacter hibisci</name>
    <dbReference type="NCBI Taxonomy" id="2035993"/>
    <lineage>
        <taxon>Bacteria</taxon>
        <taxon>Pseudomonadati</taxon>
        <taxon>Pseudomonadota</taxon>
        <taxon>Alphaproteobacteria</taxon>
        <taxon>Caulobacterales</taxon>
        <taxon>Caulobacteraceae</taxon>
        <taxon>Caulobacter</taxon>
    </lineage>
</organism>
<sequence>MASPPDKIVYITVGFSDGLNFMNVYDPAKPTRLKLDLTERCIIEFTLSDQFLEAGWHFQSVPITFQNDWGFNFSSFYWQDNEYQGEILPYSKFRVIYENERMGVFIYSLFMRDRLGQPIDLDPKIENGVGD</sequence>
<evidence type="ECO:0000313" key="2">
    <source>
        <dbReference type="Proteomes" id="UP000639859"/>
    </source>
</evidence>
<keyword evidence="2" id="KW-1185">Reference proteome</keyword>
<name>A0ABS0T443_9CAUL</name>
<dbReference type="EMBL" id="JADWOX010000014">
    <property type="protein sequence ID" value="MBI1685663.1"/>
    <property type="molecule type" value="Genomic_DNA"/>
</dbReference>
<proteinExistence type="predicted"/>
<protein>
    <submittedName>
        <fullName evidence="1">Uncharacterized protein</fullName>
    </submittedName>
</protein>
<dbReference type="Proteomes" id="UP000639859">
    <property type="component" value="Unassembled WGS sequence"/>
</dbReference>
<comment type="caution">
    <text evidence="1">The sequence shown here is derived from an EMBL/GenBank/DDBJ whole genome shotgun (WGS) entry which is preliminary data.</text>
</comment>
<reference evidence="1 2" key="1">
    <citation type="submission" date="2020-11" db="EMBL/GenBank/DDBJ databases">
        <title>genome sequence of strain KACC 18849.</title>
        <authorList>
            <person name="Gao J."/>
            <person name="Zhang X."/>
        </authorList>
    </citation>
    <scope>NUCLEOTIDE SEQUENCE [LARGE SCALE GENOMIC DNA]</scope>
    <source>
        <strain evidence="1 2">KACC 18849</strain>
    </source>
</reference>
<evidence type="ECO:0000313" key="1">
    <source>
        <dbReference type="EMBL" id="MBI1685663.1"/>
    </source>
</evidence>